<evidence type="ECO:0000259" key="3">
    <source>
        <dbReference type="Pfam" id="PF01408"/>
    </source>
</evidence>
<dbReference type="Proteomes" id="UP001237448">
    <property type="component" value="Unassembled WGS sequence"/>
</dbReference>
<dbReference type="InterPro" id="IPR036291">
    <property type="entry name" value="NAD(P)-bd_dom_sf"/>
</dbReference>
<feature type="domain" description="Gfo/Idh/MocA-like oxidoreductase N-terminal" evidence="3">
    <location>
        <begin position="9"/>
        <end position="126"/>
    </location>
</feature>
<dbReference type="EMBL" id="JAUSVK010000001">
    <property type="protein sequence ID" value="MDQ0391760.1"/>
    <property type="molecule type" value="Genomic_DNA"/>
</dbReference>
<dbReference type="InterPro" id="IPR050984">
    <property type="entry name" value="Gfo/Idh/MocA_domain"/>
</dbReference>
<keyword evidence="2" id="KW-0560">Oxidoreductase</keyword>
<evidence type="ECO:0000313" key="6">
    <source>
        <dbReference type="Proteomes" id="UP001237448"/>
    </source>
</evidence>
<feature type="domain" description="GFO/IDH/MocA-like oxidoreductase" evidence="4">
    <location>
        <begin position="136"/>
        <end position="253"/>
    </location>
</feature>
<organism evidence="5 6">
    <name type="scientific">Labrys monachus</name>
    <dbReference type="NCBI Taxonomy" id="217067"/>
    <lineage>
        <taxon>Bacteria</taxon>
        <taxon>Pseudomonadati</taxon>
        <taxon>Pseudomonadota</taxon>
        <taxon>Alphaproteobacteria</taxon>
        <taxon>Hyphomicrobiales</taxon>
        <taxon>Xanthobacteraceae</taxon>
        <taxon>Labrys</taxon>
    </lineage>
</organism>
<dbReference type="Gene3D" id="3.40.50.720">
    <property type="entry name" value="NAD(P)-binding Rossmann-like Domain"/>
    <property type="match status" value="1"/>
</dbReference>
<evidence type="ECO:0000256" key="1">
    <source>
        <dbReference type="ARBA" id="ARBA00010928"/>
    </source>
</evidence>
<comment type="similarity">
    <text evidence="1">Belongs to the Gfo/Idh/MocA family.</text>
</comment>
<reference evidence="5 6" key="1">
    <citation type="submission" date="2023-07" db="EMBL/GenBank/DDBJ databases">
        <title>Genomic Encyclopedia of Type Strains, Phase IV (KMG-IV): sequencing the most valuable type-strain genomes for metagenomic binning, comparative biology and taxonomic classification.</title>
        <authorList>
            <person name="Goeker M."/>
        </authorList>
    </citation>
    <scope>NUCLEOTIDE SEQUENCE [LARGE SCALE GENOMIC DNA]</scope>
    <source>
        <strain evidence="5 6">DSM 5896</strain>
    </source>
</reference>
<dbReference type="Gene3D" id="3.30.360.10">
    <property type="entry name" value="Dihydrodipicolinate Reductase, domain 2"/>
    <property type="match status" value="1"/>
</dbReference>
<evidence type="ECO:0000313" key="5">
    <source>
        <dbReference type="EMBL" id="MDQ0391760.1"/>
    </source>
</evidence>
<proteinExistence type="inferred from homology"/>
<sequence length="341" mass="37544">MSEMTACVNWGVLGSAWINNLAIPGLLTAGNARLLAVSSRRPHVAEADRLRWGADRAYASYQLLLEDRDIEAVYIPLPNHLHCEWVVAALRAGKHVLCEKPLALSLAQVEEIEAAATRADRQVMEAFMYRFAPRWVRAMELIRSGQIGEARLARITLGFKQFYDSYNIRFDPGAGGGALWDMGCYAVNMSRLIFGAEPVAALATQWVRPDEKVDTTTSGVLDFGGGRTSIFSVSFDHINPLSQVEIVGTDGWISMQGTGMRGEPFTRLLSHRFGDEIFLDGVEPTIENFPAASMFAAEFREFSRAVLADERPLYAMEDARANARAVIAIAEAASKRVTVAV</sequence>
<dbReference type="Pfam" id="PF01408">
    <property type="entry name" value="GFO_IDH_MocA"/>
    <property type="match status" value="1"/>
</dbReference>
<dbReference type="InterPro" id="IPR055170">
    <property type="entry name" value="GFO_IDH_MocA-like_dom"/>
</dbReference>
<dbReference type="SUPFAM" id="SSF55347">
    <property type="entry name" value="Glyceraldehyde-3-phosphate dehydrogenase-like, C-terminal domain"/>
    <property type="match status" value="1"/>
</dbReference>
<dbReference type="PANTHER" id="PTHR22604">
    <property type="entry name" value="OXIDOREDUCTASES"/>
    <property type="match status" value="1"/>
</dbReference>
<comment type="caution">
    <text evidence="5">The sequence shown here is derived from an EMBL/GenBank/DDBJ whole genome shotgun (WGS) entry which is preliminary data.</text>
</comment>
<evidence type="ECO:0000256" key="2">
    <source>
        <dbReference type="ARBA" id="ARBA00023002"/>
    </source>
</evidence>
<dbReference type="InterPro" id="IPR000683">
    <property type="entry name" value="Gfo/Idh/MocA-like_OxRdtase_N"/>
</dbReference>
<dbReference type="Pfam" id="PF22725">
    <property type="entry name" value="GFO_IDH_MocA_C3"/>
    <property type="match status" value="1"/>
</dbReference>
<protein>
    <submittedName>
        <fullName evidence="5">Dehydrogenase</fullName>
    </submittedName>
</protein>
<evidence type="ECO:0000259" key="4">
    <source>
        <dbReference type="Pfam" id="PF22725"/>
    </source>
</evidence>
<dbReference type="PANTHER" id="PTHR22604:SF105">
    <property type="entry name" value="TRANS-1,2-DIHYDROBENZENE-1,2-DIOL DEHYDROGENASE"/>
    <property type="match status" value="1"/>
</dbReference>
<dbReference type="RefSeq" id="WP_307424601.1">
    <property type="nucleotide sequence ID" value="NZ_JAUSVK010000001.1"/>
</dbReference>
<accession>A0ABU0FAY1</accession>
<dbReference type="SUPFAM" id="SSF51735">
    <property type="entry name" value="NAD(P)-binding Rossmann-fold domains"/>
    <property type="match status" value="1"/>
</dbReference>
<name>A0ABU0FAY1_9HYPH</name>
<gene>
    <name evidence="5" type="ORF">J3R73_001552</name>
</gene>
<keyword evidence="6" id="KW-1185">Reference proteome</keyword>